<name>A0A495BCV2_VOGIN</name>
<dbReference type="AlphaFoldDB" id="A0A495BCV2"/>
<evidence type="ECO:0008006" key="3">
    <source>
        <dbReference type="Google" id="ProtNLM"/>
    </source>
</evidence>
<dbReference type="Pfam" id="PF09493">
    <property type="entry name" value="DUF2389"/>
    <property type="match status" value="1"/>
</dbReference>
<dbReference type="RefSeq" id="WP_120810455.1">
    <property type="nucleotide sequence ID" value="NZ_JAQQKZ010000003.1"/>
</dbReference>
<proteinExistence type="predicted"/>
<evidence type="ECO:0000313" key="1">
    <source>
        <dbReference type="EMBL" id="RKQ58782.1"/>
    </source>
</evidence>
<dbReference type="NCBIfam" id="TIGR02450">
    <property type="entry name" value="TIGR02450 family Trp-rich protein"/>
    <property type="match status" value="1"/>
</dbReference>
<reference evidence="1 2" key="1">
    <citation type="submission" date="2018-10" db="EMBL/GenBank/DDBJ databases">
        <title>Genomic Encyclopedia of Type Strains, Phase IV (KMG-IV): sequencing the most valuable type-strain genomes for metagenomic binning, comparative biology and taxonomic classification.</title>
        <authorList>
            <person name="Goeker M."/>
        </authorList>
    </citation>
    <scope>NUCLEOTIDE SEQUENCE [LARGE SCALE GENOMIC DNA]</scope>
    <source>
        <strain evidence="1 2">DSM 3303</strain>
    </source>
</reference>
<comment type="caution">
    <text evidence="1">The sequence shown here is derived from an EMBL/GenBank/DDBJ whole genome shotgun (WGS) entry which is preliminary data.</text>
</comment>
<accession>A0A495BCV2</accession>
<dbReference type="Proteomes" id="UP000279384">
    <property type="component" value="Unassembled WGS sequence"/>
</dbReference>
<protein>
    <recommendedName>
        <fullName evidence="3">TIGR02450 family Trp-rich protein</fullName>
    </recommendedName>
</protein>
<gene>
    <name evidence="1" type="ORF">C8E02_1754</name>
</gene>
<sequence>MTALSPKKLLHSKWSALAPRDREKHFLVVAVEHDPLDAQRVTTITLEAVLSRRHYTLPWRELADAAQWQRGWR</sequence>
<dbReference type="InterPro" id="IPR012663">
    <property type="entry name" value="CHP02450_Tryp"/>
</dbReference>
<evidence type="ECO:0000313" key="2">
    <source>
        <dbReference type="Proteomes" id="UP000279384"/>
    </source>
</evidence>
<organism evidence="1 2">
    <name type="scientific">Vogesella indigofera</name>
    <name type="common">Pseudomonas indigofera</name>
    <dbReference type="NCBI Taxonomy" id="45465"/>
    <lineage>
        <taxon>Bacteria</taxon>
        <taxon>Pseudomonadati</taxon>
        <taxon>Pseudomonadota</taxon>
        <taxon>Betaproteobacteria</taxon>
        <taxon>Neisseriales</taxon>
        <taxon>Chromobacteriaceae</taxon>
        <taxon>Vogesella</taxon>
    </lineage>
</organism>
<dbReference type="EMBL" id="RBID01000014">
    <property type="protein sequence ID" value="RKQ58782.1"/>
    <property type="molecule type" value="Genomic_DNA"/>
</dbReference>